<dbReference type="Gene3D" id="1.10.630.10">
    <property type="entry name" value="Cytochrome P450"/>
    <property type="match status" value="1"/>
</dbReference>
<evidence type="ECO:0000313" key="2">
    <source>
        <dbReference type="Proteomes" id="UP001346149"/>
    </source>
</evidence>
<dbReference type="SUPFAM" id="SSF48264">
    <property type="entry name" value="Cytochrome P450"/>
    <property type="match status" value="1"/>
</dbReference>
<organism evidence="1 2">
    <name type="scientific">Trapa natans</name>
    <name type="common">Water chestnut</name>
    <dbReference type="NCBI Taxonomy" id="22666"/>
    <lineage>
        <taxon>Eukaryota</taxon>
        <taxon>Viridiplantae</taxon>
        <taxon>Streptophyta</taxon>
        <taxon>Embryophyta</taxon>
        <taxon>Tracheophyta</taxon>
        <taxon>Spermatophyta</taxon>
        <taxon>Magnoliopsida</taxon>
        <taxon>eudicotyledons</taxon>
        <taxon>Gunneridae</taxon>
        <taxon>Pentapetalae</taxon>
        <taxon>rosids</taxon>
        <taxon>malvids</taxon>
        <taxon>Myrtales</taxon>
        <taxon>Lythraceae</taxon>
        <taxon>Trapa</taxon>
    </lineage>
</organism>
<protein>
    <submittedName>
        <fullName evidence="1">Uncharacterized protein</fullName>
    </submittedName>
</protein>
<name>A0AAN7LMD8_TRANT</name>
<gene>
    <name evidence="1" type="ORF">SAY86_007815</name>
</gene>
<dbReference type="EMBL" id="JAXQNO010000015">
    <property type="protein sequence ID" value="KAK4783441.1"/>
    <property type="molecule type" value="Genomic_DNA"/>
</dbReference>
<comment type="caution">
    <text evidence="1">The sequence shown here is derived from an EMBL/GenBank/DDBJ whole genome shotgun (WGS) entry which is preliminary data.</text>
</comment>
<dbReference type="AlphaFoldDB" id="A0AAN7LMD8"/>
<accession>A0AAN7LMD8</accession>
<dbReference type="GO" id="GO:0004497">
    <property type="term" value="F:monooxygenase activity"/>
    <property type="evidence" value="ECO:0007669"/>
    <property type="project" value="InterPro"/>
</dbReference>
<dbReference type="Proteomes" id="UP001346149">
    <property type="component" value="Unassembled WGS sequence"/>
</dbReference>
<evidence type="ECO:0000313" key="1">
    <source>
        <dbReference type="EMBL" id="KAK4783441.1"/>
    </source>
</evidence>
<dbReference type="GO" id="GO:0016705">
    <property type="term" value="F:oxidoreductase activity, acting on paired donors, with incorporation or reduction of molecular oxygen"/>
    <property type="evidence" value="ECO:0007669"/>
    <property type="project" value="InterPro"/>
</dbReference>
<dbReference type="InterPro" id="IPR001128">
    <property type="entry name" value="Cyt_P450"/>
</dbReference>
<dbReference type="Pfam" id="PF00067">
    <property type="entry name" value="p450"/>
    <property type="match status" value="1"/>
</dbReference>
<dbReference type="GO" id="GO:0005506">
    <property type="term" value="F:iron ion binding"/>
    <property type="evidence" value="ECO:0007669"/>
    <property type="project" value="InterPro"/>
</dbReference>
<dbReference type="InterPro" id="IPR036396">
    <property type="entry name" value="Cyt_P450_sf"/>
</dbReference>
<keyword evidence="2" id="KW-1185">Reference proteome</keyword>
<proteinExistence type="predicted"/>
<sequence>MRCLTQEIMQLCSKNNAMCGNFNQKLPANEKTHHSFSSDEMHSNICLSEELSANIMGAMFHGYLTTAGLICNVLARLVKHPKVQDQVHLIFLLDPACISIW</sequence>
<dbReference type="GO" id="GO:0020037">
    <property type="term" value="F:heme binding"/>
    <property type="evidence" value="ECO:0007669"/>
    <property type="project" value="InterPro"/>
</dbReference>
<reference evidence="1 2" key="1">
    <citation type="journal article" date="2023" name="Hortic Res">
        <title>Pangenome of water caltrop reveals structural variations and asymmetric subgenome divergence after allopolyploidization.</title>
        <authorList>
            <person name="Zhang X."/>
            <person name="Chen Y."/>
            <person name="Wang L."/>
            <person name="Yuan Y."/>
            <person name="Fang M."/>
            <person name="Shi L."/>
            <person name="Lu R."/>
            <person name="Comes H.P."/>
            <person name="Ma Y."/>
            <person name="Chen Y."/>
            <person name="Huang G."/>
            <person name="Zhou Y."/>
            <person name="Zheng Z."/>
            <person name="Qiu Y."/>
        </authorList>
    </citation>
    <scope>NUCLEOTIDE SEQUENCE [LARGE SCALE GENOMIC DNA]</scope>
    <source>
        <strain evidence="1">F231</strain>
    </source>
</reference>